<dbReference type="EMBL" id="KZ293646">
    <property type="protein sequence ID" value="PBL01406.1"/>
    <property type="molecule type" value="Genomic_DNA"/>
</dbReference>
<dbReference type="AlphaFoldDB" id="A0A2H3E1S1"/>
<reference evidence="2" key="1">
    <citation type="journal article" date="2017" name="Nat. Ecol. Evol.">
        <title>Genome expansion and lineage-specific genetic innovations in the forest pathogenic fungi Armillaria.</title>
        <authorList>
            <person name="Sipos G."/>
            <person name="Prasanna A.N."/>
            <person name="Walter M.C."/>
            <person name="O'Connor E."/>
            <person name="Balint B."/>
            <person name="Krizsan K."/>
            <person name="Kiss B."/>
            <person name="Hess J."/>
            <person name="Varga T."/>
            <person name="Slot J."/>
            <person name="Riley R."/>
            <person name="Boka B."/>
            <person name="Rigling D."/>
            <person name="Barry K."/>
            <person name="Lee J."/>
            <person name="Mihaltcheva S."/>
            <person name="LaButti K."/>
            <person name="Lipzen A."/>
            <person name="Waldron R."/>
            <person name="Moloney N.M."/>
            <person name="Sperisen C."/>
            <person name="Kredics L."/>
            <person name="Vagvoelgyi C."/>
            <person name="Patrignani A."/>
            <person name="Fitzpatrick D."/>
            <person name="Nagy I."/>
            <person name="Doyle S."/>
            <person name="Anderson J.B."/>
            <person name="Grigoriev I.V."/>
            <person name="Gueldener U."/>
            <person name="Muensterkoetter M."/>
            <person name="Nagy L.G."/>
        </authorList>
    </citation>
    <scope>NUCLEOTIDE SEQUENCE [LARGE SCALE GENOMIC DNA]</scope>
    <source>
        <strain evidence="2">Ar21-2</strain>
    </source>
</reference>
<name>A0A2H3E1S1_ARMGA</name>
<accession>A0A2H3E1S1</accession>
<organism evidence="1 2">
    <name type="scientific">Armillaria gallica</name>
    <name type="common">Bulbous honey fungus</name>
    <name type="synonym">Armillaria bulbosa</name>
    <dbReference type="NCBI Taxonomy" id="47427"/>
    <lineage>
        <taxon>Eukaryota</taxon>
        <taxon>Fungi</taxon>
        <taxon>Dikarya</taxon>
        <taxon>Basidiomycota</taxon>
        <taxon>Agaricomycotina</taxon>
        <taxon>Agaricomycetes</taxon>
        <taxon>Agaricomycetidae</taxon>
        <taxon>Agaricales</taxon>
        <taxon>Marasmiineae</taxon>
        <taxon>Physalacriaceae</taxon>
        <taxon>Armillaria</taxon>
    </lineage>
</organism>
<dbReference type="InParanoid" id="A0A2H3E1S1"/>
<dbReference type="OrthoDB" id="429143at2759"/>
<proteinExistence type="predicted"/>
<gene>
    <name evidence="1" type="ORF">ARMGADRAFT_1073691</name>
</gene>
<dbReference type="Proteomes" id="UP000217790">
    <property type="component" value="Unassembled WGS sequence"/>
</dbReference>
<evidence type="ECO:0000313" key="1">
    <source>
        <dbReference type="EMBL" id="PBL01406.1"/>
    </source>
</evidence>
<dbReference type="STRING" id="47427.A0A2H3E1S1"/>
<sequence>MENLSVEIDPLGSDALARVNTIVELDDKRPNIALLAIDDELTASRGVRGHLDNGRGGEFPQGYSKRARHSGCRHTPCLSIHDTILHTTNGTSLSDGWLHTRSFVLYSGSSEDQWDYLTQQPSDAATLNEKPRAEFTWHRDGHIVEFRVSAYLSGALATYFGKWWGGESADSDDDRFQRGPEDT</sequence>
<protein>
    <submittedName>
        <fullName evidence="1">Uncharacterized protein</fullName>
    </submittedName>
</protein>
<keyword evidence="2" id="KW-1185">Reference proteome</keyword>
<evidence type="ECO:0000313" key="2">
    <source>
        <dbReference type="Proteomes" id="UP000217790"/>
    </source>
</evidence>